<sequence length="155" mass="17473">MTDSSALCIMPMALNDLPQVSRIEVLAHAFPWSEKLFSSNFGTRYFNHVLSQGEQVLGYYVASQAGVEATLLNIAIDPSEQGKGLGRKLLEHLLQLARTKQIEEIWLEVRESNQSAHYLYDELGFVEVDRRKGYYPTAEGREDAIVMCCYLEPAA</sequence>
<dbReference type="NCBIfam" id="TIGR01575">
    <property type="entry name" value="rimI"/>
    <property type="match status" value="1"/>
</dbReference>
<evidence type="ECO:0000256" key="2">
    <source>
        <dbReference type="ARBA" id="ARBA00022490"/>
    </source>
</evidence>
<comment type="function">
    <text evidence="5 6">Acetylates the N-terminal alanine of ribosomal protein bS18.</text>
</comment>
<dbReference type="Gene3D" id="3.40.630.30">
    <property type="match status" value="1"/>
</dbReference>
<evidence type="ECO:0000313" key="8">
    <source>
        <dbReference type="EMBL" id="MCE2593844.1"/>
    </source>
</evidence>
<dbReference type="Proteomes" id="UP001201273">
    <property type="component" value="Unassembled WGS sequence"/>
</dbReference>
<evidence type="ECO:0000313" key="9">
    <source>
        <dbReference type="Proteomes" id="UP001201273"/>
    </source>
</evidence>
<evidence type="ECO:0000256" key="5">
    <source>
        <dbReference type="HAMAP-Rule" id="MF_02210"/>
    </source>
</evidence>
<feature type="active site" description="Proton acceptor" evidence="5">
    <location>
        <position position="108"/>
    </location>
</feature>
<reference evidence="8 9" key="1">
    <citation type="journal article" date="2022" name="Environ. Microbiol. Rep.">
        <title>Eco-phylogenetic analyses reveal divergent evolution of vitamin B12 metabolism in the marine bacterial family 'Psychromonadaceae'.</title>
        <authorList>
            <person name="Jin X."/>
            <person name="Yang Y."/>
            <person name="Cao H."/>
            <person name="Gao B."/>
            <person name="Zhao Z."/>
        </authorList>
    </citation>
    <scope>NUCLEOTIDE SEQUENCE [LARGE SCALE GENOMIC DNA]</scope>
    <source>
        <strain evidence="8 9">MKS20</strain>
    </source>
</reference>
<dbReference type="SUPFAM" id="SSF55729">
    <property type="entry name" value="Acyl-CoA N-acyltransferases (Nat)"/>
    <property type="match status" value="1"/>
</dbReference>
<gene>
    <name evidence="5 8" type="primary">rimI</name>
    <name evidence="8" type="ORF">K6Y31_03340</name>
</gene>
<dbReference type="HAMAP" id="MF_02210">
    <property type="entry name" value="RimI"/>
    <property type="match status" value="1"/>
</dbReference>
<dbReference type="PROSITE" id="PS51186">
    <property type="entry name" value="GNAT"/>
    <property type="match status" value="1"/>
</dbReference>
<dbReference type="PANTHER" id="PTHR43420">
    <property type="entry name" value="ACETYLTRANSFERASE"/>
    <property type="match status" value="1"/>
</dbReference>
<dbReference type="InterPro" id="IPR050680">
    <property type="entry name" value="YpeA/RimI_acetyltransf"/>
</dbReference>
<evidence type="ECO:0000256" key="1">
    <source>
        <dbReference type="ARBA" id="ARBA00005395"/>
    </source>
</evidence>
<dbReference type="RefSeq" id="WP_282560143.1">
    <property type="nucleotide sequence ID" value="NZ_JAIMJA010000002.1"/>
</dbReference>
<keyword evidence="9" id="KW-1185">Reference proteome</keyword>
<proteinExistence type="inferred from homology"/>
<comment type="similarity">
    <text evidence="1 5 6">Belongs to the acetyltransferase family. RimI subfamily.</text>
</comment>
<dbReference type="Pfam" id="PF00583">
    <property type="entry name" value="Acetyltransf_1"/>
    <property type="match status" value="1"/>
</dbReference>
<dbReference type="CDD" id="cd04301">
    <property type="entry name" value="NAT_SF"/>
    <property type="match status" value="1"/>
</dbReference>
<dbReference type="PANTHER" id="PTHR43420:SF51">
    <property type="entry name" value="PEPTIDYL-LYSINE N-ACETYLTRANSFERASE YIAC"/>
    <property type="match status" value="1"/>
</dbReference>
<keyword evidence="8" id="KW-0687">Ribonucleoprotein</keyword>
<feature type="domain" description="N-acetyltransferase" evidence="7">
    <location>
        <begin position="7"/>
        <end position="152"/>
    </location>
</feature>
<name>A0ABS8W4F8_9GAMM</name>
<dbReference type="InterPro" id="IPR043690">
    <property type="entry name" value="RimI"/>
</dbReference>
<feature type="active site" description="Proton donor" evidence="5">
    <location>
        <position position="120"/>
    </location>
</feature>
<comment type="catalytic activity">
    <reaction evidence="5 6">
        <text>N-terminal L-alanyl-[ribosomal protein bS18] + acetyl-CoA = N-terminal N(alpha)-acetyl-L-alanyl-[ribosomal protein bS18] + CoA + H(+)</text>
        <dbReference type="Rhea" id="RHEA:43756"/>
        <dbReference type="Rhea" id="RHEA-COMP:10676"/>
        <dbReference type="Rhea" id="RHEA-COMP:10677"/>
        <dbReference type="ChEBI" id="CHEBI:15378"/>
        <dbReference type="ChEBI" id="CHEBI:57287"/>
        <dbReference type="ChEBI" id="CHEBI:57288"/>
        <dbReference type="ChEBI" id="CHEBI:64718"/>
        <dbReference type="ChEBI" id="CHEBI:83683"/>
        <dbReference type="EC" id="2.3.1.266"/>
    </reaction>
</comment>
<protein>
    <recommendedName>
        <fullName evidence="5 6">[Ribosomal protein bS18]-alanine N-acetyltransferase</fullName>
        <ecNumber evidence="5 6">2.3.1.266</ecNumber>
    </recommendedName>
</protein>
<comment type="subcellular location">
    <subcellularLocation>
        <location evidence="5 6">Cytoplasm</location>
    </subcellularLocation>
</comment>
<keyword evidence="8" id="KW-0689">Ribosomal protein</keyword>
<keyword evidence="3 5" id="KW-0808">Transferase</keyword>
<evidence type="ECO:0000256" key="6">
    <source>
        <dbReference type="RuleBase" id="RU363094"/>
    </source>
</evidence>
<evidence type="ECO:0000259" key="7">
    <source>
        <dbReference type="PROSITE" id="PS51186"/>
    </source>
</evidence>
<dbReference type="InterPro" id="IPR006464">
    <property type="entry name" value="AcTrfase_RimI/Ard1"/>
</dbReference>
<dbReference type="EMBL" id="JAIMJA010000002">
    <property type="protein sequence ID" value="MCE2593844.1"/>
    <property type="molecule type" value="Genomic_DNA"/>
</dbReference>
<keyword evidence="4 5" id="KW-0012">Acyltransferase</keyword>
<evidence type="ECO:0000256" key="4">
    <source>
        <dbReference type="ARBA" id="ARBA00023315"/>
    </source>
</evidence>
<keyword evidence="2 5" id="KW-0963">Cytoplasm</keyword>
<comment type="caution">
    <text evidence="5">Lacks conserved residue(s) required for the propagation of feature annotation.</text>
</comment>
<accession>A0ABS8W4F8</accession>
<evidence type="ECO:0000256" key="3">
    <source>
        <dbReference type="ARBA" id="ARBA00022679"/>
    </source>
</evidence>
<feature type="binding site" evidence="5">
    <location>
        <position position="113"/>
    </location>
    <ligand>
        <name>acetyl-CoA</name>
        <dbReference type="ChEBI" id="CHEBI:57288"/>
    </ligand>
</feature>
<dbReference type="InterPro" id="IPR000182">
    <property type="entry name" value="GNAT_dom"/>
</dbReference>
<dbReference type="InterPro" id="IPR016181">
    <property type="entry name" value="Acyl_CoA_acyltransferase"/>
</dbReference>
<comment type="caution">
    <text evidence="8">The sequence shown here is derived from an EMBL/GenBank/DDBJ whole genome shotgun (WGS) entry which is preliminary data.</text>
</comment>
<dbReference type="EC" id="2.3.1.266" evidence="5 6"/>
<feature type="binding site" evidence="5">
    <location>
        <begin position="74"/>
        <end position="76"/>
    </location>
    <ligand>
        <name>acetyl-CoA</name>
        <dbReference type="ChEBI" id="CHEBI:57288"/>
    </ligand>
</feature>
<organism evidence="8 9">
    <name type="scientific">Motilimonas cestriensis</name>
    <dbReference type="NCBI Taxonomy" id="2742685"/>
    <lineage>
        <taxon>Bacteria</taxon>
        <taxon>Pseudomonadati</taxon>
        <taxon>Pseudomonadota</taxon>
        <taxon>Gammaproteobacteria</taxon>
        <taxon>Alteromonadales</taxon>
        <taxon>Alteromonadales genera incertae sedis</taxon>
        <taxon>Motilimonas</taxon>
    </lineage>
</organism>
<dbReference type="GO" id="GO:0008999">
    <property type="term" value="F:protein-N-terminal-alanine acetyltransferase activity"/>
    <property type="evidence" value="ECO:0007669"/>
    <property type="project" value="UniProtKB-EC"/>
</dbReference>
<dbReference type="GO" id="GO:0005840">
    <property type="term" value="C:ribosome"/>
    <property type="evidence" value="ECO:0007669"/>
    <property type="project" value="UniProtKB-KW"/>
</dbReference>